<dbReference type="EMBL" id="VCDI01000002">
    <property type="protein sequence ID" value="TLU73527.1"/>
    <property type="molecule type" value="Genomic_DNA"/>
</dbReference>
<name>A0A5R9JAF8_9PROT</name>
<evidence type="ECO:0000313" key="3">
    <source>
        <dbReference type="Proteomes" id="UP000305654"/>
    </source>
</evidence>
<feature type="signal peptide" evidence="1">
    <location>
        <begin position="1"/>
        <end position="26"/>
    </location>
</feature>
<evidence type="ECO:0000256" key="1">
    <source>
        <dbReference type="SAM" id="SignalP"/>
    </source>
</evidence>
<gene>
    <name evidence="2" type="ORF">FE263_09145</name>
</gene>
<protein>
    <recommendedName>
        <fullName evidence="4">BcpO-related WXXGXW repeat protein</fullName>
    </recommendedName>
</protein>
<reference evidence="2 3" key="1">
    <citation type="submission" date="2019-05" db="EMBL/GenBank/DDBJ databases">
        <authorList>
            <person name="Pankratov T."/>
            <person name="Grouzdev D."/>
        </authorList>
    </citation>
    <scope>NUCLEOTIDE SEQUENCE [LARGE SCALE GENOMIC DNA]</scope>
    <source>
        <strain evidence="2 3">KEBCLARHB70R</strain>
    </source>
</reference>
<keyword evidence="3" id="KW-1185">Reference proteome</keyword>
<dbReference type="AlphaFoldDB" id="A0A5R9JAF8"/>
<feature type="chain" id="PRO_5024447956" description="BcpO-related WXXGXW repeat protein" evidence="1">
    <location>
        <begin position="27"/>
        <end position="96"/>
    </location>
</feature>
<keyword evidence="1" id="KW-0732">Signal</keyword>
<evidence type="ECO:0008006" key="4">
    <source>
        <dbReference type="Google" id="ProtNLM"/>
    </source>
</evidence>
<dbReference type="InterPro" id="IPR024447">
    <property type="entry name" value="YXWGXW_rpt"/>
</dbReference>
<sequence>MRTIASLTLATLVGAATLAAPLRASAQPYPPIPAPRYEVVPVAPGPAYAWRAGGWRWDGRGYVWVPGAYVVRHAGYHQWVPGHWGRLGRWIPAHWR</sequence>
<dbReference type="Proteomes" id="UP000305654">
    <property type="component" value="Unassembled WGS sequence"/>
</dbReference>
<comment type="caution">
    <text evidence="2">The sequence shown here is derived from an EMBL/GenBank/DDBJ whole genome shotgun (WGS) entry which is preliminary data.</text>
</comment>
<dbReference type="RefSeq" id="WP_138325607.1">
    <property type="nucleotide sequence ID" value="NZ_VCDI01000002.1"/>
</dbReference>
<proteinExistence type="predicted"/>
<dbReference type="Pfam" id="PF12779">
    <property type="entry name" value="WXXGXW"/>
    <property type="match status" value="1"/>
</dbReference>
<accession>A0A5R9JAF8</accession>
<dbReference type="OrthoDB" id="121499at2"/>
<evidence type="ECO:0000313" key="2">
    <source>
        <dbReference type="EMBL" id="TLU73527.1"/>
    </source>
</evidence>
<organism evidence="2 3">
    <name type="scientific">Lichenicoccus roseus</name>
    <dbReference type="NCBI Taxonomy" id="2683649"/>
    <lineage>
        <taxon>Bacteria</taxon>
        <taxon>Pseudomonadati</taxon>
        <taxon>Pseudomonadota</taxon>
        <taxon>Alphaproteobacteria</taxon>
        <taxon>Acetobacterales</taxon>
        <taxon>Acetobacteraceae</taxon>
        <taxon>Lichenicoccus</taxon>
    </lineage>
</organism>